<evidence type="ECO:0000313" key="3">
    <source>
        <dbReference type="Proteomes" id="UP000639516"/>
    </source>
</evidence>
<feature type="transmembrane region" description="Helical" evidence="1">
    <location>
        <begin position="49"/>
        <end position="70"/>
    </location>
</feature>
<sequence length="90" mass="9644">MSAVLDAGYRRQLRRSFMLCVVATTALALSVLSDGVLTALRLLATEFHVGALLPVFSMAIEVACVCVLAWHIRSITRRATSLAALNAQLG</sequence>
<accession>A0ABR7UA42</accession>
<organism evidence="2 3">
    <name type="scientific">Bradyrhizobium campsiandrae</name>
    <dbReference type="NCBI Taxonomy" id="1729892"/>
    <lineage>
        <taxon>Bacteria</taxon>
        <taxon>Pseudomonadati</taxon>
        <taxon>Pseudomonadota</taxon>
        <taxon>Alphaproteobacteria</taxon>
        <taxon>Hyphomicrobiales</taxon>
        <taxon>Nitrobacteraceae</taxon>
        <taxon>Bradyrhizobium</taxon>
    </lineage>
</organism>
<evidence type="ECO:0008006" key="4">
    <source>
        <dbReference type="Google" id="ProtNLM"/>
    </source>
</evidence>
<dbReference type="EMBL" id="JAATTO010000032">
    <property type="protein sequence ID" value="MBC9980918.1"/>
    <property type="molecule type" value="Genomic_DNA"/>
</dbReference>
<keyword evidence="1" id="KW-1133">Transmembrane helix</keyword>
<comment type="caution">
    <text evidence="2">The sequence shown here is derived from an EMBL/GenBank/DDBJ whole genome shotgun (WGS) entry which is preliminary data.</text>
</comment>
<dbReference type="RefSeq" id="WP_188108127.1">
    <property type="nucleotide sequence ID" value="NZ_JAANIH010000108.1"/>
</dbReference>
<evidence type="ECO:0000313" key="2">
    <source>
        <dbReference type="EMBL" id="MBC9980918.1"/>
    </source>
</evidence>
<protein>
    <recommendedName>
        <fullName evidence="4">DUF2798 domain-containing protein</fullName>
    </recommendedName>
</protein>
<proteinExistence type="predicted"/>
<keyword evidence="1" id="KW-0472">Membrane</keyword>
<evidence type="ECO:0000256" key="1">
    <source>
        <dbReference type="SAM" id="Phobius"/>
    </source>
</evidence>
<name>A0ABR7UA42_9BRAD</name>
<dbReference type="Proteomes" id="UP000639516">
    <property type="component" value="Unassembled WGS sequence"/>
</dbReference>
<keyword evidence="3" id="KW-1185">Reference proteome</keyword>
<keyword evidence="1" id="KW-0812">Transmembrane</keyword>
<gene>
    <name evidence="2" type="ORF">HA482_22205</name>
</gene>
<reference evidence="2 3" key="1">
    <citation type="journal article" date="2020" name="Arch. Microbiol.">
        <title>Bradyrhizobium campsiandrae sp. nov., a nitrogen-fixing bacterial strain isolated from a native leguminous tree from the Amazon adapted to flooded conditions.</title>
        <authorList>
            <person name="Cabral Michel D."/>
            <person name="Martins da Costa E."/>
            <person name="Azarias Guimaraes A."/>
            <person name="Soares de Carvalho T."/>
            <person name="Santos de Castro Caputo P."/>
            <person name="Willems A."/>
            <person name="de Souza Moreira F.M."/>
        </authorList>
    </citation>
    <scope>NUCLEOTIDE SEQUENCE [LARGE SCALE GENOMIC DNA]</scope>
    <source>
        <strain evidence="3">INPA 384B</strain>
    </source>
</reference>